<gene>
    <name evidence="2" type="ORF">L2Y54_16600</name>
</gene>
<reference evidence="2" key="1">
    <citation type="journal article" date="2022" name="Microorganisms">
        <title>Two New Species of Filamentous Sulfur Bacteria of the Genus Thiothrix, Thiothrix winogradskyi sp. nov. and 'Candidatus Thiothrix sulfatifontis' sp. nov.</title>
        <authorList>
            <person name="Ravin N.V."/>
            <person name="Rossetti S."/>
            <person name="Beletsky A.V."/>
            <person name="Kadnikov V.V."/>
            <person name="Rudenko T.S."/>
            <person name="Smolyakov D.D."/>
            <person name="Moskvitina M.I."/>
            <person name="Gureeva M.V."/>
            <person name="Mardanov A.V."/>
            <person name="Grabovich M.Y."/>
        </authorList>
    </citation>
    <scope>NUCLEOTIDE SEQUENCE</scope>
    <source>
        <strain evidence="2">CT3</strain>
    </source>
</reference>
<evidence type="ECO:0000313" key="2">
    <source>
        <dbReference type="EMBL" id="UJS23546.1"/>
    </source>
</evidence>
<keyword evidence="1" id="KW-0812">Transmembrane</keyword>
<feature type="transmembrane region" description="Helical" evidence="1">
    <location>
        <begin position="64"/>
        <end position="82"/>
    </location>
</feature>
<keyword evidence="1" id="KW-0472">Membrane</keyword>
<evidence type="ECO:0000313" key="3">
    <source>
        <dbReference type="Proteomes" id="UP001054801"/>
    </source>
</evidence>
<feature type="transmembrane region" description="Helical" evidence="1">
    <location>
        <begin position="20"/>
        <end position="44"/>
    </location>
</feature>
<proteinExistence type="predicted"/>
<accession>A0ABY3SYI3</accession>
<keyword evidence="1" id="KW-1133">Transmembrane helix</keyword>
<dbReference type="RefSeq" id="WP_236497722.1">
    <property type="nucleotide sequence ID" value="NZ_CP091244.1"/>
</dbReference>
<evidence type="ECO:0000256" key="1">
    <source>
        <dbReference type="SAM" id="Phobius"/>
    </source>
</evidence>
<protein>
    <submittedName>
        <fullName evidence="2">Uncharacterized protein</fullName>
    </submittedName>
</protein>
<organism evidence="2 3">
    <name type="scientific">Thiothrix winogradskyi</name>
    <dbReference type="NCBI Taxonomy" id="96472"/>
    <lineage>
        <taxon>Bacteria</taxon>
        <taxon>Pseudomonadati</taxon>
        <taxon>Pseudomonadota</taxon>
        <taxon>Gammaproteobacteria</taxon>
        <taxon>Thiotrichales</taxon>
        <taxon>Thiotrichaceae</taxon>
        <taxon>Thiothrix</taxon>
    </lineage>
</organism>
<keyword evidence="3" id="KW-1185">Reference proteome</keyword>
<dbReference type="Proteomes" id="UP001054801">
    <property type="component" value="Chromosome"/>
</dbReference>
<name>A0ABY3SYI3_9GAMM</name>
<sequence>MITLIHDKTPIQNHAAGEMIMMNLLAAIGLMLVLGGVTALIIGSVRYFFPFVDEYIPEEFKKPLTIQFAAYYLLAGLLLLLIQPT</sequence>
<dbReference type="EMBL" id="CP091244">
    <property type="protein sequence ID" value="UJS23546.1"/>
    <property type="molecule type" value="Genomic_DNA"/>
</dbReference>